<dbReference type="EMBL" id="JAQQDH010000039">
    <property type="protein sequence ID" value="MFM0448692.1"/>
    <property type="molecule type" value="Genomic_DNA"/>
</dbReference>
<reference evidence="1 2" key="1">
    <citation type="journal article" date="2024" name="Chem. Sci.">
        <title>Discovery of megapolipeptins by genome mining of a Burkholderiales bacteria collection.</title>
        <authorList>
            <person name="Paulo B.S."/>
            <person name="Recchia M.J.J."/>
            <person name="Lee S."/>
            <person name="Fergusson C.H."/>
            <person name="Romanowski S.B."/>
            <person name="Hernandez A."/>
            <person name="Krull N."/>
            <person name="Liu D.Y."/>
            <person name="Cavanagh H."/>
            <person name="Bos A."/>
            <person name="Gray C.A."/>
            <person name="Murphy B.T."/>
            <person name="Linington R.G."/>
            <person name="Eustaquio A.S."/>
        </authorList>
    </citation>
    <scope>NUCLEOTIDE SEQUENCE [LARGE SCALE GENOMIC DNA]</scope>
    <source>
        <strain evidence="1 2">RL17-379-BIB-C</strain>
    </source>
</reference>
<proteinExistence type="predicted"/>
<evidence type="ECO:0000313" key="2">
    <source>
        <dbReference type="Proteomes" id="UP001629288"/>
    </source>
</evidence>
<organism evidence="1 2">
    <name type="scientific">Paraburkholderia strydomiana</name>
    <dbReference type="NCBI Taxonomy" id="1245417"/>
    <lineage>
        <taxon>Bacteria</taxon>
        <taxon>Pseudomonadati</taxon>
        <taxon>Pseudomonadota</taxon>
        <taxon>Betaproteobacteria</taxon>
        <taxon>Burkholderiales</taxon>
        <taxon>Burkholderiaceae</taxon>
        <taxon>Paraburkholderia</taxon>
    </lineage>
</organism>
<protein>
    <recommendedName>
        <fullName evidence="3">DUF2188 domain-containing protein</fullName>
    </recommendedName>
</protein>
<gene>
    <name evidence="1" type="ORF">PQR00_34505</name>
</gene>
<dbReference type="Proteomes" id="UP001629288">
    <property type="component" value="Unassembled WGS sequence"/>
</dbReference>
<dbReference type="RefSeq" id="WP_408131952.1">
    <property type="nucleotide sequence ID" value="NZ_JAQQDD010000055.1"/>
</dbReference>
<keyword evidence="2" id="KW-1185">Reference proteome</keyword>
<comment type="caution">
    <text evidence="1">The sequence shown here is derived from an EMBL/GenBank/DDBJ whole genome shotgun (WGS) entry which is preliminary data.</text>
</comment>
<evidence type="ECO:0008006" key="3">
    <source>
        <dbReference type="Google" id="ProtNLM"/>
    </source>
</evidence>
<name>A0ABW9CCY8_9BURK</name>
<evidence type="ECO:0000313" key="1">
    <source>
        <dbReference type="EMBL" id="MFM0448692.1"/>
    </source>
</evidence>
<accession>A0ABW9CCY8</accession>
<sequence length="66" mass="7183">MKTFKLTCTVTVSAYTEVRANSLDEALTKARKREVVLGGVGSGVSDEDSWVIEEADGAPRDITHRD</sequence>